<dbReference type="Proteomes" id="UP000515511">
    <property type="component" value="Chromosome"/>
</dbReference>
<accession>A0A7G6YBJ1</accession>
<dbReference type="KEGG" id="lse:F1C12_12460"/>
<keyword evidence="1" id="KW-1133">Transmembrane helix</keyword>
<reference evidence="3" key="1">
    <citation type="submission" date="2019-09" db="EMBL/GenBank/DDBJ databases">
        <title>Antimicrobial potential of Antarctic Bacteria.</title>
        <authorList>
            <person name="Benaud N."/>
            <person name="Edwards R.J."/>
            <person name="Ferrari B.C."/>
        </authorList>
    </citation>
    <scope>NUCLEOTIDE SEQUENCE [LARGE SCALE GENOMIC DNA]</scope>
    <source>
        <strain evidence="3">INR9</strain>
    </source>
</reference>
<dbReference type="AlphaFoldDB" id="A0A7G6YBJ1"/>
<protein>
    <submittedName>
        <fullName evidence="2">Uncharacterized protein</fullName>
    </submittedName>
</protein>
<proteinExistence type="predicted"/>
<evidence type="ECO:0000313" key="2">
    <source>
        <dbReference type="EMBL" id="QNE35856.1"/>
    </source>
</evidence>
<gene>
    <name evidence="2" type="ORF">F1C12_12460</name>
</gene>
<keyword evidence="1" id="KW-0472">Membrane</keyword>
<organism evidence="2 3">
    <name type="scientific">Leifsonia shinshuensis</name>
    <dbReference type="NCBI Taxonomy" id="150026"/>
    <lineage>
        <taxon>Bacteria</taxon>
        <taxon>Bacillati</taxon>
        <taxon>Actinomycetota</taxon>
        <taxon>Actinomycetes</taxon>
        <taxon>Micrococcales</taxon>
        <taxon>Microbacteriaceae</taxon>
        <taxon>Leifsonia</taxon>
    </lineage>
</organism>
<evidence type="ECO:0000256" key="1">
    <source>
        <dbReference type="SAM" id="Phobius"/>
    </source>
</evidence>
<keyword evidence="1" id="KW-0812">Transmembrane</keyword>
<evidence type="ECO:0000313" key="3">
    <source>
        <dbReference type="Proteomes" id="UP000515511"/>
    </source>
</evidence>
<sequence length="65" mass="7141">MFWTRVRRVLAVTGKVAVFCGRILLLILGRVGAVLMIIGSGMKGGHSADEQAIALYLPPRDEYRP</sequence>
<dbReference type="RefSeq" id="WP_185275323.1">
    <property type="nucleotide sequence ID" value="NZ_CP043641.1"/>
</dbReference>
<dbReference type="EMBL" id="CP043641">
    <property type="protein sequence ID" value="QNE35856.1"/>
    <property type="molecule type" value="Genomic_DNA"/>
</dbReference>
<feature type="transmembrane region" description="Helical" evidence="1">
    <location>
        <begin position="16"/>
        <end position="38"/>
    </location>
</feature>
<name>A0A7G6YBJ1_9MICO</name>